<proteinExistence type="predicted"/>
<organism evidence="1 2">
    <name type="scientific">Amycolatopsis thermophila</name>
    <dbReference type="NCBI Taxonomy" id="206084"/>
    <lineage>
        <taxon>Bacteria</taxon>
        <taxon>Bacillati</taxon>
        <taxon>Actinomycetota</taxon>
        <taxon>Actinomycetes</taxon>
        <taxon>Pseudonocardiales</taxon>
        <taxon>Pseudonocardiaceae</taxon>
        <taxon>Amycolatopsis</taxon>
    </lineage>
</organism>
<dbReference type="RefSeq" id="WP_306993405.1">
    <property type="nucleotide sequence ID" value="NZ_JAUSUT010000001.1"/>
</dbReference>
<evidence type="ECO:0000313" key="2">
    <source>
        <dbReference type="Proteomes" id="UP001229651"/>
    </source>
</evidence>
<evidence type="ECO:0000313" key="1">
    <source>
        <dbReference type="EMBL" id="MDQ0379846.1"/>
    </source>
</evidence>
<keyword evidence="2" id="KW-1185">Reference proteome</keyword>
<protein>
    <submittedName>
        <fullName evidence="1">AcrR family transcriptional regulator</fullName>
    </submittedName>
</protein>
<accession>A0ABU0EX01</accession>
<name>A0ABU0EX01_9PSEU</name>
<dbReference type="Proteomes" id="UP001229651">
    <property type="component" value="Unassembled WGS sequence"/>
</dbReference>
<dbReference type="Gene3D" id="1.10.357.10">
    <property type="entry name" value="Tetracycline Repressor, domain 2"/>
    <property type="match status" value="1"/>
</dbReference>
<gene>
    <name evidence="1" type="ORF">FB470_003840</name>
</gene>
<sequence length="169" mass="18854">MSWNDFYRRRDVLDAVLTAAARDPRGPLPFETVPGAEEVFGSREELMLALHYNWTRTLSGHLRAEVHDEHDEHDDHVGAVKRAFAAAVRRNPVLYEVVSAHRDEYPALRAAHRAEQAMLAVSAGLAEPDEPVGEVAKVGAAFEALLTDGPRLWPARPFDRLRRMLAPSA</sequence>
<comment type="caution">
    <text evidence="1">The sequence shown here is derived from an EMBL/GenBank/DDBJ whole genome shotgun (WGS) entry which is preliminary data.</text>
</comment>
<dbReference type="EMBL" id="JAUSUT010000001">
    <property type="protein sequence ID" value="MDQ0379846.1"/>
    <property type="molecule type" value="Genomic_DNA"/>
</dbReference>
<reference evidence="1 2" key="1">
    <citation type="submission" date="2023-07" db="EMBL/GenBank/DDBJ databases">
        <title>Sequencing the genomes of 1000 actinobacteria strains.</title>
        <authorList>
            <person name="Klenk H.-P."/>
        </authorList>
    </citation>
    <scope>NUCLEOTIDE SEQUENCE [LARGE SCALE GENOMIC DNA]</scope>
    <source>
        <strain evidence="1 2">DSM 45805</strain>
    </source>
</reference>